<evidence type="ECO:0000313" key="1">
    <source>
        <dbReference type="EMBL" id="KAI9922643.1"/>
    </source>
</evidence>
<proteinExistence type="predicted"/>
<comment type="caution">
    <text evidence="1">The sequence shown here is derived from an EMBL/GenBank/DDBJ whole genome shotgun (WGS) entry which is preliminary data.</text>
</comment>
<dbReference type="Proteomes" id="UP001163321">
    <property type="component" value="Chromosome 1"/>
</dbReference>
<protein>
    <submittedName>
        <fullName evidence="1">Uncharacterized protein</fullName>
    </submittedName>
</protein>
<accession>A0ACC0WUP3</accession>
<organism evidence="1 2">
    <name type="scientific">Peronosclerospora sorghi</name>
    <dbReference type="NCBI Taxonomy" id="230839"/>
    <lineage>
        <taxon>Eukaryota</taxon>
        <taxon>Sar</taxon>
        <taxon>Stramenopiles</taxon>
        <taxon>Oomycota</taxon>
        <taxon>Peronosporomycetes</taxon>
        <taxon>Peronosporales</taxon>
        <taxon>Peronosporaceae</taxon>
        <taxon>Peronosclerospora</taxon>
    </lineage>
</organism>
<evidence type="ECO:0000313" key="2">
    <source>
        <dbReference type="Proteomes" id="UP001163321"/>
    </source>
</evidence>
<keyword evidence="2" id="KW-1185">Reference proteome</keyword>
<sequence length="85" mass="9438">MPAMLHSWDKQKDCVTAGVSSVAECQWPRGAAQTNQISTTRHTVIPSEADDGIKVYRIGVESVAEQVETALLRLQKLTNRQMQNL</sequence>
<dbReference type="EMBL" id="CM047580">
    <property type="protein sequence ID" value="KAI9922643.1"/>
    <property type="molecule type" value="Genomic_DNA"/>
</dbReference>
<reference evidence="1 2" key="1">
    <citation type="journal article" date="2022" name="bioRxiv">
        <title>The genome of the oomycete Peronosclerospora sorghi, a cosmopolitan pathogen of maize and sorghum, is inflated with dispersed pseudogenes.</title>
        <authorList>
            <person name="Fletcher K."/>
            <person name="Martin F."/>
            <person name="Isakeit T."/>
            <person name="Cavanaugh K."/>
            <person name="Magill C."/>
            <person name="Michelmore R."/>
        </authorList>
    </citation>
    <scope>NUCLEOTIDE SEQUENCE [LARGE SCALE GENOMIC DNA]</scope>
    <source>
        <strain evidence="1">P6</strain>
    </source>
</reference>
<name>A0ACC0WUP3_9STRA</name>
<gene>
    <name evidence="1" type="ORF">PsorP6_002118</name>
</gene>